<sequence length="147" mass="16142">MIDKSFIGLVLPASRWEIEKGRVRAFARAIGDTRPECNDEEAAKALGYPSLLAPPTFAFSAMMDARSLTGALELMNVPIARILHGEQSFDYQGPIFAGDVLSVETRVSDIIEKKNGAMEFVTQLTTLTNQNGEQVGELRTVLVVRNK</sequence>
<proteinExistence type="predicted"/>
<keyword evidence="3" id="KW-1185">Reference proteome</keyword>
<protein>
    <submittedName>
        <fullName evidence="2">Acyl dehydratase</fullName>
    </submittedName>
</protein>
<dbReference type="RefSeq" id="WP_084310644.1">
    <property type="nucleotide sequence ID" value="NZ_FNIJ01000005.1"/>
</dbReference>
<dbReference type="OrthoDB" id="3182121at2"/>
<evidence type="ECO:0000313" key="3">
    <source>
        <dbReference type="Proteomes" id="UP000242957"/>
    </source>
</evidence>
<dbReference type="Gene3D" id="3.10.129.10">
    <property type="entry name" value="Hotdog Thioesterase"/>
    <property type="match status" value="1"/>
</dbReference>
<dbReference type="Pfam" id="PF13452">
    <property type="entry name" value="FAS1_DH_region"/>
    <property type="match status" value="1"/>
</dbReference>
<dbReference type="STRING" id="198616.SAMN05216193_10593"/>
<dbReference type="InterPro" id="IPR039569">
    <property type="entry name" value="FAS1-like_DH_region"/>
</dbReference>
<feature type="domain" description="FAS1-like dehydratase" evidence="1">
    <location>
        <begin position="6"/>
        <end position="136"/>
    </location>
</feature>
<accession>A0A1H0E9P8</accession>
<name>A0A1H0E9P8_9PSED</name>
<dbReference type="EMBL" id="FNIJ01000005">
    <property type="protein sequence ID" value="SDN79090.1"/>
    <property type="molecule type" value="Genomic_DNA"/>
</dbReference>
<organism evidence="2 3">
    <name type="scientific">Pseudomonas jinjuensis</name>
    <dbReference type="NCBI Taxonomy" id="198616"/>
    <lineage>
        <taxon>Bacteria</taxon>
        <taxon>Pseudomonadati</taxon>
        <taxon>Pseudomonadota</taxon>
        <taxon>Gammaproteobacteria</taxon>
        <taxon>Pseudomonadales</taxon>
        <taxon>Pseudomonadaceae</taxon>
        <taxon>Pseudomonas</taxon>
    </lineage>
</organism>
<dbReference type="SUPFAM" id="SSF54637">
    <property type="entry name" value="Thioesterase/thiol ester dehydrase-isomerase"/>
    <property type="match status" value="1"/>
</dbReference>
<reference evidence="3" key="1">
    <citation type="submission" date="2016-10" db="EMBL/GenBank/DDBJ databases">
        <authorList>
            <person name="Varghese N."/>
            <person name="Submissions S."/>
        </authorList>
    </citation>
    <scope>NUCLEOTIDE SEQUENCE [LARGE SCALE GENOMIC DNA]</scope>
    <source>
        <strain evidence="3">JCM 21621</strain>
    </source>
</reference>
<gene>
    <name evidence="2" type="ORF">SAMN05216193_10593</name>
</gene>
<dbReference type="AlphaFoldDB" id="A0A1H0E9P8"/>
<dbReference type="PIRSF" id="PIRSF018072">
    <property type="entry name" value="UCP018072"/>
    <property type="match status" value="1"/>
</dbReference>
<dbReference type="InterPro" id="IPR016709">
    <property type="entry name" value="HadA-like"/>
</dbReference>
<dbReference type="Proteomes" id="UP000242957">
    <property type="component" value="Unassembled WGS sequence"/>
</dbReference>
<dbReference type="InterPro" id="IPR029069">
    <property type="entry name" value="HotDog_dom_sf"/>
</dbReference>
<evidence type="ECO:0000259" key="1">
    <source>
        <dbReference type="Pfam" id="PF13452"/>
    </source>
</evidence>
<dbReference type="CDD" id="cd03441">
    <property type="entry name" value="R_hydratase_like"/>
    <property type="match status" value="1"/>
</dbReference>
<evidence type="ECO:0000313" key="2">
    <source>
        <dbReference type="EMBL" id="SDN79090.1"/>
    </source>
</evidence>